<evidence type="ECO:0000313" key="1">
    <source>
        <dbReference type="EMBL" id="OQP75144.1"/>
    </source>
</evidence>
<organism evidence="1 2">
    <name type="scientific">Xanthomonas phaseoli pv. dieffenbachiae</name>
    <dbReference type="NCBI Taxonomy" id="92828"/>
    <lineage>
        <taxon>Bacteria</taxon>
        <taxon>Pseudomonadati</taxon>
        <taxon>Pseudomonadota</taxon>
        <taxon>Gammaproteobacteria</taxon>
        <taxon>Lysobacterales</taxon>
        <taxon>Lysobacteraceae</taxon>
        <taxon>Xanthomonas</taxon>
    </lineage>
</organism>
<evidence type="ECO:0000313" key="2">
    <source>
        <dbReference type="Proteomes" id="UP000050546"/>
    </source>
</evidence>
<name>A0A1V9GWZ3_9XANT</name>
<reference evidence="1 2" key="2">
    <citation type="journal article" date="2017" name="Plant Pathol.">
        <title>Pathogenicity and virulence gene content of Xanthomonas strains infecting Araceae, formerly known as Xanthomonas axonopodis pv. dieffenbachiae.</title>
        <authorList>
            <person name="Constantin E.C."/>
            <person name="Haegeman A."/>
            <person name="Van Vaerenbergh J."/>
            <person name="Baeyen S."/>
            <person name="Van Malderghem C."/>
            <person name="Maes M."/>
            <person name="Cottyn B."/>
        </authorList>
    </citation>
    <scope>NUCLEOTIDE SEQUENCE [LARGE SCALE GENOMIC DNA]</scope>
    <source>
        <strain evidence="1 2">LMG 25940</strain>
    </source>
</reference>
<gene>
    <name evidence="1" type="ORF">IM53_018155</name>
</gene>
<protein>
    <submittedName>
        <fullName evidence="1">Uncharacterized protein</fullName>
    </submittedName>
</protein>
<dbReference type="STRING" id="1437877.GCA_001564415_02929"/>
<sequence length="138" mass="14372">MMTGNDELQRATLLPVALLAVMSLGGCVTTSPATGHLVEGPVRLGEMAAVDGPRVRPDRIVEDSRCPADVQCIVEGRLIVRATVLGGGWSKQVDLTLGIPVPIADGMLTLVDATPAPIAPETAARAAARFTCRFQGGR</sequence>
<proteinExistence type="predicted"/>
<accession>A0A1V9GWZ3</accession>
<dbReference type="AlphaFoldDB" id="A0A1V9GWZ3"/>
<dbReference type="Proteomes" id="UP000050546">
    <property type="component" value="Unassembled WGS sequence"/>
</dbReference>
<dbReference type="RefSeq" id="WP_057679740.1">
    <property type="nucleotide sequence ID" value="NZ_JAGHVR010000014.1"/>
</dbReference>
<dbReference type="EMBL" id="JPYI02000097">
    <property type="protein sequence ID" value="OQP75144.1"/>
    <property type="molecule type" value="Genomic_DNA"/>
</dbReference>
<comment type="caution">
    <text evidence="1">The sequence shown here is derived from an EMBL/GenBank/DDBJ whole genome shotgun (WGS) entry which is preliminary data.</text>
</comment>
<reference evidence="1 2" key="1">
    <citation type="journal article" date="2016" name="Plant Pathol.">
        <title>Genetic characterization of strains named as Xanthomonas axonopodis pv. dieffenbachiae leads to a taxonomic revision of the X. axonopodis species complex.</title>
        <authorList>
            <person name="Constantin E.C."/>
            <person name="Cleenwerck I."/>
            <person name="Maes M."/>
            <person name="Baeyen S."/>
            <person name="Van Malderghem C."/>
            <person name="De Vos P."/>
            <person name="Cottyn B."/>
        </authorList>
    </citation>
    <scope>NUCLEOTIDE SEQUENCE [LARGE SCALE GENOMIC DNA]</scope>
    <source>
        <strain evidence="1 2">LMG 25940</strain>
    </source>
</reference>